<accession>A0A5P0ZEU2</accession>
<sequence>MKNIVWDFDGTIANSYPGMVIAVQESLKNNFDIELSRDTIYKDIKETSIRKYVNELFSDDDHYSQDVAKNVKIFYEDYKLIERKYQDRIQLLPHALQALKYLSEAGDRQFIITHRDESIHEIAKNLEIIQFFEEIVSVADNFERKPDSNMLDYLMEKYQLDSDDIYVIGDRKIDIDFGHSINAHTILLDEIGGDYSQEYTIGSLAEIKNII</sequence>
<dbReference type="EMBL" id="VDFM01000001">
    <property type="protein sequence ID" value="MQS51566.1"/>
    <property type="molecule type" value="Genomic_DNA"/>
</dbReference>
<dbReference type="RefSeq" id="WP_153381600.1">
    <property type="nucleotide sequence ID" value="NZ_VDFM01000001.1"/>
</dbReference>
<dbReference type="OrthoDB" id="9807630at2"/>
<dbReference type="InterPro" id="IPR050155">
    <property type="entry name" value="HAD-like_hydrolase_sf"/>
</dbReference>
<reference evidence="1 2" key="1">
    <citation type="journal article" date="2019" name="Syst. Appl. Microbiol.">
        <title>Polyphasic characterization of two novel Lactobacillus spp. isolated from blown salami packages: Description of Lactobacillus halodurans sp. nov. and Lactobacillus salsicarnum sp. nov.</title>
        <authorList>
            <person name="Schuster J.A."/>
            <person name="Klingl A."/>
            <person name="Vogel R.F."/>
            <person name="Ehrmann M.A."/>
        </authorList>
    </citation>
    <scope>NUCLEOTIDE SEQUENCE [LARGE SCALE GENOMIC DNA]</scope>
    <source>
        <strain evidence="1 2">TMW 1.2118</strain>
    </source>
</reference>
<evidence type="ECO:0000313" key="1">
    <source>
        <dbReference type="EMBL" id="MQS51566.1"/>
    </source>
</evidence>
<dbReference type="NCBIfam" id="TIGR01549">
    <property type="entry name" value="HAD-SF-IA-v1"/>
    <property type="match status" value="1"/>
</dbReference>
<name>A0A5P0ZEU2_9LACO</name>
<dbReference type="InterPro" id="IPR023198">
    <property type="entry name" value="PGP-like_dom2"/>
</dbReference>
<proteinExistence type="predicted"/>
<dbReference type="InterPro" id="IPR006439">
    <property type="entry name" value="HAD-SF_hydro_IA"/>
</dbReference>
<dbReference type="GO" id="GO:0008967">
    <property type="term" value="F:phosphoglycolate phosphatase activity"/>
    <property type="evidence" value="ECO:0007669"/>
    <property type="project" value="TreeGrafter"/>
</dbReference>
<dbReference type="GO" id="GO:0005829">
    <property type="term" value="C:cytosol"/>
    <property type="evidence" value="ECO:0007669"/>
    <property type="project" value="TreeGrafter"/>
</dbReference>
<dbReference type="InterPro" id="IPR023214">
    <property type="entry name" value="HAD_sf"/>
</dbReference>
<dbReference type="Proteomes" id="UP000380386">
    <property type="component" value="Unassembled WGS sequence"/>
</dbReference>
<gene>
    <name evidence="1" type="ORF">FHL02_00875</name>
</gene>
<keyword evidence="1" id="KW-0378">Hydrolase</keyword>
<dbReference type="SFLD" id="SFLDS00003">
    <property type="entry name" value="Haloacid_Dehalogenase"/>
    <property type="match status" value="1"/>
</dbReference>
<dbReference type="Gene3D" id="1.10.150.240">
    <property type="entry name" value="Putative phosphatase, domain 2"/>
    <property type="match status" value="1"/>
</dbReference>
<dbReference type="PANTHER" id="PTHR43434">
    <property type="entry name" value="PHOSPHOGLYCOLATE PHOSPHATASE"/>
    <property type="match status" value="1"/>
</dbReference>
<dbReference type="PANTHER" id="PTHR43434:SF25">
    <property type="entry name" value="PHOSPHOGLYCOLATE PHOSPHATASE"/>
    <property type="match status" value="1"/>
</dbReference>
<protein>
    <submittedName>
        <fullName evidence="1">HAD-IA family hydrolase</fullName>
    </submittedName>
</protein>
<dbReference type="SFLD" id="SFLDG01129">
    <property type="entry name" value="C1.5:_HAD__Beta-PGM__Phosphata"/>
    <property type="match status" value="1"/>
</dbReference>
<dbReference type="InterPro" id="IPR036412">
    <property type="entry name" value="HAD-like_sf"/>
</dbReference>
<comment type="caution">
    <text evidence="1">The sequence shown here is derived from an EMBL/GenBank/DDBJ whole genome shotgun (WGS) entry which is preliminary data.</text>
</comment>
<dbReference type="Pfam" id="PF13419">
    <property type="entry name" value="HAD_2"/>
    <property type="match status" value="1"/>
</dbReference>
<dbReference type="Gene3D" id="3.40.50.1000">
    <property type="entry name" value="HAD superfamily/HAD-like"/>
    <property type="match status" value="1"/>
</dbReference>
<evidence type="ECO:0000313" key="2">
    <source>
        <dbReference type="Proteomes" id="UP000380386"/>
    </source>
</evidence>
<dbReference type="SUPFAM" id="SSF56784">
    <property type="entry name" value="HAD-like"/>
    <property type="match status" value="1"/>
</dbReference>
<dbReference type="AlphaFoldDB" id="A0A5P0ZEU2"/>
<dbReference type="InterPro" id="IPR041492">
    <property type="entry name" value="HAD_2"/>
</dbReference>
<dbReference type="GO" id="GO:0006281">
    <property type="term" value="P:DNA repair"/>
    <property type="evidence" value="ECO:0007669"/>
    <property type="project" value="TreeGrafter"/>
</dbReference>
<organism evidence="1 2">
    <name type="scientific">Companilactobacillus mishanensis</name>
    <dbReference type="NCBI Taxonomy" id="2486008"/>
    <lineage>
        <taxon>Bacteria</taxon>
        <taxon>Bacillati</taxon>
        <taxon>Bacillota</taxon>
        <taxon>Bacilli</taxon>
        <taxon>Lactobacillales</taxon>
        <taxon>Lactobacillaceae</taxon>
        <taxon>Companilactobacillus</taxon>
    </lineage>
</organism>